<dbReference type="Proteomes" id="UP001228376">
    <property type="component" value="Unassembled WGS sequence"/>
</dbReference>
<comment type="caution">
    <text evidence="14">The sequence shown here is derived from an EMBL/GenBank/DDBJ whole genome shotgun (WGS) entry which is preliminary data.</text>
</comment>
<dbReference type="Pfam" id="PF00809">
    <property type="entry name" value="Pterin_bind"/>
    <property type="match status" value="1"/>
</dbReference>
<evidence type="ECO:0000256" key="11">
    <source>
        <dbReference type="ARBA" id="ARBA00030193"/>
    </source>
</evidence>
<gene>
    <name evidence="14" type="primary">folP</name>
    <name evidence="14" type="ORF">P5G51_000045</name>
</gene>
<keyword evidence="9 12" id="KW-0460">Magnesium</keyword>
<keyword evidence="10 12" id="KW-0289">Folate biosynthesis</keyword>
<sequence>MKWQTRTKTFDLSSRTHIMGILNVTPDSFSDGGNYTTEEKAVAQALKMVQEGADVIDIGGESTRPNHQKVSVEEEIQRVIPMIQAVSAKTDTPISIDTYKAQTAKHAIEAGAQIINDVWGAKKDPEIAAVAAQYEVPIILMHNRQDLNYTNIMEDMKRDLAESIDIAVRAGVKDEAIMIDPGIGFAKTGADNLVVLRHLEELTCLGYPLLLAASRKRFLGTILDVPPAERDNGTAATTCLGITKGAQMVRVHNVKVNKEMALVMDAILRERG</sequence>
<dbReference type="InterPro" id="IPR006390">
    <property type="entry name" value="DHP_synth_dom"/>
</dbReference>
<dbReference type="InterPro" id="IPR011005">
    <property type="entry name" value="Dihydropteroate_synth-like_sf"/>
</dbReference>
<evidence type="ECO:0000256" key="9">
    <source>
        <dbReference type="ARBA" id="ARBA00022842"/>
    </source>
</evidence>
<dbReference type="PANTHER" id="PTHR20941">
    <property type="entry name" value="FOLATE SYNTHESIS PROTEINS"/>
    <property type="match status" value="1"/>
</dbReference>
<comment type="function">
    <text evidence="12">Catalyzes the condensation of para-aminobenzoate (pABA) with 6-hydroxymethyl-7,8-dihydropterin diphosphate (DHPt-PP) to form 7,8-dihydropteroate (H2Pte), the immediate precursor of folate derivatives.</text>
</comment>
<evidence type="ECO:0000256" key="3">
    <source>
        <dbReference type="ARBA" id="ARBA00004763"/>
    </source>
</evidence>
<organism evidence="14 15">
    <name type="scientific">Tigheibacillus jepli</name>
    <dbReference type="NCBI Taxonomy" id="3035914"/>
    <lineage>
        <taxon>Bacteria</taxon>
        <taxon>Bacillati</taxon>
        <taxon>Bacillota</taxon>
        <taxon>Bacilli</taxon>
        <taxon>Bacillales</taxon>
        <taxon>Bacillaceae</taxon>
        <taxon>Tigheibacillus</taxon>
    </lineage>
</organism>
<dbReference type="SUPFAM" id="SSF51717">
    <property type="entry name" value="Dihydropteroate synthetase-like"/>
    <property type="match status" value="1"/>
</dbReference>
<evidence type="ECO:0000256" key="12">
    <source>
        <dbReference type="RuleBase" id="RU361205"/>
    </source>
</evidence>
<keyword evidence="7 12" id="KW-0808">Transferase</keyword>
<accession>A0ABU5CDE6</accession>
<evidence type="ECO:0000256" key="7">
    <source>
        <dbReference type="ARBA" id="ARBA00022679"/>
    </source>
</evidence>
<reference evidence="14 15" key="1">
    <citation type="submission" date="2023-10" db="EMBL/GenBank/DDBJ databases">
        <title>179-bfca-hs.</title>
        <authorList>
            <person name="Miliotis G."/>
            <person name="Sengupta P."/>
            <person name="Hameed A."/>
            <person name="Chuvochina M."/>
            <person name="Mcdonagh F."/>
            <person name="Simpson A.C."/>
            <person name="Singh N.K."/>
            <person name="Rekha P.D."/>
            <person name="Raman K."/>
            <person name="Hugenholtz P."/>
            <person name="Venkateswaran K."/>
        </authorList>
    </citation>
    <scope>NUCLEOTIDE SEQUENCE [LARGE SCALE GENOMIC DNA]</scope>
    <source>
        <strain evidence="14 15">179-BFC-A-HS</strain>
    </source>
</reference>
<evidence type="ECO:0000256" key="4">
    <source>
        <dbReference type="ARBA" id="ARBA00009503"/>
    </source>
</evidence>
<comment type="cofactor">
    <cofactor evidence="2 12">
        <name>Mg(2+)</name>
        <dbReference type="ChEBI" id="CHEBI:18420"/>
    </cofactor>
</comment>
<feature type="domain" description="Pterin-binding" evidence="13">
    <location>
        <begin position="16"/>
        <end position="262"/>
    </location>
</feature>
<dbReference type="NCBIfam" id="TIGR01496">
    <property type="entry name" value="DHPS"/>
    <property type="match status" value="1"/>
</dbReference>
<proteinExistence type="inferred from homology"/>
<keyword evidence="15" id="KW-1185">Reference proteome</keyword>
<evidence type="ECO:0000256" key="10">
    <source>
        <dbReference type="ARBA" id="ARBA00022909"/>
    </source>
</evidence>
<name>A0ABU5CDE6_9BACI</name>
<dbReference type="CDD" id="cd00739">
    <property type="entry name" value="DHPS"/>
    <property type="match status" value="1"/>
</dbReference>
<evidence type="ECO:0000256" key="6">
    <source>
        <dbReference type="ARBA" id="ARBA00016919"/>
    </source>
</evidence>
<dbReference type="InterPro" id="IPR045031">
    <property type="entry name" value="DHP_synth-like"/>
</dbReference>
<comment type="pathway">
    <text evidence="3 12">Cofactor biosynthesis; tetrahydrofolate biosynthesis; 7,8-dihydrofolate from 2-amino-4-hydroxy-6-hydroxymethyl-7,8-dihydropteridine diphosphate and 4-aminobenzoate: step 1/2.</text>
</comment>
<dbReference type="InterPro" id="IPR000489">
    <property type="entry name" value="Pterin-binding_dom"/>
</dbReference>
<evidence type="ECO:0000256" key="5">
    <source>
        <dbReference type="ARBA" id="ARBA00012458"/>
    </source>
</evidence>
<dbReference type="PROSITE" id="PS00792">
    <property type="entry name" value="DHPS_1"/>
    <property type="match status" value="1"/>
</dbReference>
<evidence type="ECO:0000259" key="13">
    <source>
        <dbReference type="PROSITE" id="PS50972"/>
    </source>
</evidence>
<comment type="similarity">
    <text evidence="4 12">Belongs to the DHPS family.</text>
</comment>
<evidence type="ECO:0000256" key="2">
    <source>
        <dbReference type="ARBA" id="ARBA00001946"/>
    </source>
</evidence>
<evidence type="ECO:0000256" key="1">
    <source>
        <dbReference type="ARBA" id="ARBA00000012"/>
    </source>
</evidence>
<evidence type="ECO:0000256" key="8">
    <source>
        <dbReference type="ARBA" id="ARBA00022723"/>
    </source>
</evidence>
<dbReference type="GO" id="GO:0004156">
    <property type="term" value="F:dihydropteroate synthase activity"/>
    <property type="evidence" value="ECO:0007669"/>
    <property type="project" value="UniProtKB-EC"/>
</dbReference>
<dbReference type="EC" id="2.5.1.15" evidence="5 12"/>
<dbReference type="EMBL" id="JAROCA020000001">
    <property type="protein sequence ID" value="MDY0404021.1"/>
    <property type="molecule type" value="Genomic_DNA"/>
</dbReference>
<dbReference type="RefSeq" id="WP_306067933.1">
    <property type="nucleotide sequence ID" value="NZ_JAROCA020000001.1"/>
</dbReference>
<dbReference type="PROSITE" id="PS50972">
    <property type="entry name" value="PTERIN_BINDING"/>
    <property type="match status" value="1"/>
</dbReference>
<protein>
    <recommendedName>
        <fullName evidence="6 12">Dihydropteroate synthase</fullName>
        <shortName evidence="12">DHPS</shortName>
        <ecNumber evidence="5 12">2.5.1.15</ecNumber>
    </recommendedName>
    <alternativeName>
        <fullName evidence="11 12">Dihydropteroate pyrophosphorylase</fullName>
    </alternativeName>
</protein>
<dbReference type="PANTHER" id="PTHR20941:SF1">
    <property type="entry name" value="FOLIC ACID SYNTHESIS PROTEIN FOL1"/>
    <property type="match status" value="1"/>
</dbReference>
<evidence type="ECO:0000313" key="15">
    <source>
        <dbReference type="Proteomes" id="UP001228376"/>
    </source>
</evidence>
<keyword evidence="8 12" id="KW-0479">Metal-binding</keyword>
<evidence type="ECO:0000313" key="14">
    <source>
        <dbReference type="EMBL" id="MDY0404021.1"/>
    </source>
</evidence>
<dbReference type="Gene3D" id="3.20.20.20">
    <property type="entry name" value="Dihydropteroate synthase-like"/>
    <property type="match status" value="1"/>
</dbReference>
<comment type="catalytic activity">
    <reaction evidence="1">
        <text>(7,8-dihydropterin-6-yl)methyl diphosphate + 4-aminobenzoate = 7,8-dihydropteroate + diphosphate</text>
        <dbReference type="Rhea" id="RHEA:19949"/>
        <dbReference type="ChEBI" id="CHEBI:17836"/>
        <dbReference type="ChEBI" id="CHEBI:17839"/>
        <dbReference type="ChEBI" id="CHEBI:33019"/>
        <dbReference type="ChEBI" id="CHEBI:72950"/>
        <dbReference type="EC" id="2.5.1.15"/>
    </reaction>
</comment>
<dbReference type="PROSITE" id="PS00793">
    <property type="entry name" value="DHPS_2"/>
    <property type="match status" value="1"/>
</dbReference>